<feature type="transmembrane region" description="Helical" evidence="1">
    <location>
        <begin position="32"/>
        <end position="53"/>
    </location>
</feature>
<dbReference type="InterPro" id="IPR050623">
    <property type="entry name" value="Glucan_succinyl_AcylTrfase"/>
</dbReference>
<feature type="transmembrane region" description="Helical" evidence="1">
    <location>
        <begin position="330"/>
        <end position="348"/>
    </location>
</feature>
<dbReference type="PANTHER" id="PTHR36927:SF1">
    <property type="entry name" value="MDO-LIKE PROTEIN"/>
    <property type="match status" value="1"/>
</dbReference>
<name>A0A517PAC7_9PLAN</name>
<evidence type="ECO:0000259" key="2">
    <source>
        <dbReference type="Pfam" id="PF01757"/>
    </source>
</evidence>
<gene>
    <name evidence="3" type="ORF">CA12_24270</name>
</gene>
<feature type="transmembrane region" description="Helical" evidence="1">
    <location>
        <begin position="304"/>
        <end position="323"/>
    </location>
</feature>
<evidence type="ECO:0000313" key="3">
    <source>
        <dbReference type="EMBL" id="QDT16326.1"/>
    </source>
</evidence>
<feature type="transmembrane region" description="Helical" evidence="1">
    <location>
        <begin position="167"/>
        <end position="189"/>
    </location>
</feature>
<dbReference type="Proteomes" id="UP000318741">
    <property type="component" value="Chromosome"/>
</dbReference>
<protein>
    <submittedName>
        <fullName evidence="3">Glucans biosynthesis protein</fullName>
    </submittedName>
</protein>
<reference evidence="3 4" key="1">
    <citation type="submission" date="2019-02" db="EMBL/GenBank/DDBJ databases">
        <title>Deep-cultivation of Planctomycetes and their phenomic and genomic characterization uncovers novel biology.</title>
        <authorList>
            <person name="Wiegand S."/>
            <person name="Jogler M."/>
            <person name="Boedeker C."/>
            <person name="Pinto D."/>
            <person name="Vollmers J."/>
            <person name="Rivas-Marin E."/>
            <person name="Kohn T."/>
            <person name="Peeters S.H."/>
            <person name="Heuer A."/>
            <person name="Rast P."/>
            <person name="Oberbeckmann S."/>
            <person name="Bunk B."/>
            <person name="Jeske O."/>
            <person name="Meyerdierks A."/>
            <person name="Storesund J.E."/>
            <person name="Kallscheuer N."/>
            <person name="Luecker S."/>
            <person name="Lage O.M."/>
            <person name="Pohl T."/>
            <person name="Merkel B.J."/>
            <person name="Hornburger P."/>
            <person name="Mueller R.-W."/>
            <person name="Bruemmer F."/>
            <person name="Labrenz M."/>
            <person name="Spormann A.M."/>
            <person name="Op den Camp H."/>
            <person name="Overmann J."/>
            <person name="Amann R."/>
            <person name="Jetten M.S.M."/>
            <person name="Mascher T."/>
            <person name="Medema M.H."/>
            <person name="Devos D.P."/>
            <person name="Kaster A.-K."/>
            <person name="Ovreas L."/>
            <person name="Rohde M."/>
            <person name="Galperin M.Y."/>
            <person name="Jogler C."/>
        </authorList>
    </citation>
    <scope>NUCLEOTIDE SEQUENCE [LARGE SCALE GENOMIC DNA]</scope>
    <source>
        <strain evidence="3 4">CA12</strain>
    </source>
</reference>
<dbReference type="KEGG" id="acaf:CA12_24270"/>
<feature type="transmembrane region" description="Helical" evidence="1">
    <location>
        <begin position="368"/>
        <end position="384"/>
    </location>
</feature>
<keyword evidence="1" id="KW-1133">Transmembrane helix</keyword>
<feature type="transmembrane region" description="Helical" evidence="1">
    <location>
        <begin position="73"/>
        <end position="92"/>
    </location>
</feature>
<dbReference type="AlphaFoldDB" id="A0A517PAC7"/>
<feature type="transmembrane region" description="Helical" evidence="1">
    <location>
        <begin position="210"/>
        <end position="227"/>
    </location>
</feature>
<dbReference type="GO" id="GO:0016747">
    <property type="term" value="F:acyltransferase activity, transferring groups other than amino-acyl groups"/>
    <property type="evidence" value="ECO:0007669"/>
    <property type="project" value="InterPro"/>
</dbReference>
<feature type="transmembrane region" description="Helical" evidence="1">
    <location>
        <begin position="272"/>
        <end position="292"/>
    </location>
</feature>
<dbReference type="PANTHER" id="PTHR36927">
    <property type="entry name" value="BLR4337 PROTEIN"/>
    <property type="match status" value="1"/>
</dbReference>
<organism evidence="3 4">
    <name type="scientific">Alienimonas californiensis</name>
    <dbReference type="NCBI Taxonomy" id="2527989"/>
    <lineage>
        <taxon>Bacteria</taxon>
        <taxon>Pseudomonadati</taxon>
        <taxon>Planctomycetota</taxon>
        <taxon>Planctomycetia</taxon>
        <taxon>Planctomycetales</taxon>
        <taxon>Planctomycetaceae</taxon>
        <taxon>Alienimonas</taxon>
    </lineage>
</organism>
<evidence type="ECO:0000256" key="1">
    <source>
        <dbReference type="SAM" id="Phobius"/>
    </source>
</evidence>
<keyword evidence="4" id="KW-1185">Reference proteome</keyword>
<feature type="transmembrane region" description="Helical" evidence="1">
    <location>
        <begin position="113"/>
        <end position="134"/>
    </location>
</feature>
<dbReference type="EMBL" id="CP036265">
    <property type="protein sequence ID" value="QDT16326.1"/>
    <property type="molecule type" value="Genomic_DNA"/>
</dbReference>
<sequence>MSARTATLPLFPVAPATAVDDGRMPGFERVRAAAMLLVVAFHAALPYACGELPGLLWTVPVGEESAGLLADPLFWTAEAIIMPLFFGMSGFWSARLGQRGDVAGFVSGRVRRVFVPLVVGVATVVTASLVIWVVSLPLTGRLSWDEFRELDLPGSIEDVLWGPSHLWYLQFLFLWALFQIPLDALAAAADRGEEPLVARVLGRLDAIMRTGWRWTLPTAGLAVVLAVEPEIYLGFQHQWFPHPAKFLHAGVCFLFGWLCWRNRASLATAGSTFLPLTLAAAAAAVPLVLTVREAVLRDGSERGFVLPAALCAGLATTAALVHGASSRRPAGRIVTALAGASFWIYIVHQPLVGSLHLGLWFVDAPPDLEFAAVFCVALGLTWAAEPLSRRTRWGQLVTGRSRPAADSVLPTAEPQRRVA</sequence>
<dbReference type="OrthoDB" id="7375713at2"/>
<keyword evidence="1" id="KW-0812">Transmembrane</keyword>
<accession>A0A517PAC7</accession>
<dbReference type="RefSeq" id="WP_145359164.1">
    <property type="nucleotide sequence ID" value="NZ_CP036265.1"/>
</dbReference>
<dbReference type="Pfam" id="PF01757">
    <property type="entry name" value="Acyl_transf_3"/>
    <property type="match status" value="1"/>
</dbReference>
<keyword evidence="1" id="KW-0472">Membrane</keyword>
<proteinExistence type="predicted"/>
<dbReference type="InterPro" id="IPR002656">
    <property type="entry name" value="Acyl_transf_3_dom"/>
</dbReference>
<feature type="domain" description="Acyltransferase 3" evidence="2">
    <location>
        <begin position="27"/>
        <end position="383"/>
    </location>
</feature>
<feature type="transmembrane region" description="Helical" evidence="1">
    <location>
        <begin position="239"/>
        <end position="260"/>
    </location>
</feature>
<evidence type="ECO:0000313" key="4">
    <source>
        <dbReference type="Proteomes" id="UP000318741"/>
    </source>
</evidence>